<feature type="non-terminal residue" evidence="8">
    <location>
        <position position="1"/>
    </location>
</feature>
<feature type="transmembrane region" description="Helical" evidence="7">
    <location>
        <begin position="7"/>
        <end position="27"/>
    </location>
</feature>
<keyword evidence="5 7" id="KW-1133">Transmembrane helix</keyword>
<feature type="transmembrane region" description="Helical" evidence="7">
    <location>
        <begin position="47"/>
        <end position="74"/>
    </location>
</feature>
<organism evidence="8">
    <name type="scientific">marine sediment metagenome</name>
    <dbReference type="NCBI Taxonomy" id="412755"/>
    <lineage>
        <taxon>unclassified sequences</taxon>
        <taxon>metagenomes</taxon>
        <taxon>ecological metagenomes</taxon>
    </lineage>
</organism>
<protein>
    <recommendedName>
        <fullName evidence="9">ABC transmembrane type-1 domain-containing protein</fullName>
    </recommendedName>
</protein>
<keyword evidence="4 7" id="KW-0812">Transmembrane</keyword>
<evidence type="ECO:0000256" key="2">
    <source>
        <dbReference type="ARBA" id="ARBA00022448"/>
    </source>
</evidence>
<dbReference type="SUPFAM" id="SSF161098">
    <property type="entry name" value="MetI-like"/>
    <property type="match status" value="1"/>
</dbReference>
<reference evidence="8" key="1">
    <citation type="journal article" date="2014" name="Front. Microbiol.">
        <title>High frequency of phylogenetically diverse reductive dehalogenase-homologous genes in deep subseafloor sedimentary metagenomes.</title>
        <authorList>
            <person name="Kawai M."/>
            <person name="Futagami T."/>
            <person name="Toyoda A."/>
            <person name="Takaki Y."/>
            <person name="Nishi S."/>
            <person name="Hori S."/>
            <person name="Arai W."/>
            <person name="Tsubouchi T."/>
            <person name="Morono Y."/>
            <person name="Uchiyama I."/>
            <person name="Ito T."/>
            <person name="Fujiyama A."/>
            <person name="Inagaki F."/>
            <person name="Takami H."/>
        </authorList>
    </citation>
    <scope>NUCLEOTIDE SEQUENCE</scope>
    <source>
        <strain evidence="8">Expedition CK06-06</strain>
    </source>
</reference>
<keyword evidence="3" id="KW-1003">Cell membrane</keyword>
<dbReference type="Gene3D" id="1.10.3720.10">
    <property type="entry name" value="MetI-like"/>
    <property type="match status" value="1"/>
</dbReference>
<accession>X0U1X2</accession>
<dbReference type="PANTHER" id="PTHR43005:SF1">
    <property type="entry name" value="SPERMIDINE_PUTRESCINE TRANSPORT SYSTEM PERMEASE PROTEIN"/>
    <property type="match status" value="1"/>
</dbReference>
<evidence type="ECO:0000256" key="6">
    <source>
        <dbReference type="ARBA" id="ARBA00023136"/>
    </source>
</evidence>
<name>X0U1X2_9ZZZZ</name>
<dbReference type="InterPro" id="IPR035906">
    <property type="entry name" value="MetI-like_sf"/>
</dbReference>
<sequence length="78" mass="8455">IKPAVIIALIIRFIDAFNVFDTIFVMTSGGPGTATQTLPLLGWKIGFLYFNLGEAAALAIIMLVMTIGIGIFLIRRIT</sequence>
<comment type="subcellular location">
    <subcellularLocation>
        <location evidence="1">Cell membrane</location>
        <topology evidence="1">Multi-pass membrane protein</topology>
    </subcellularLocation>
</comment>
<evidence type="ECO:0000313" key="8">
    <source>
        <dbReference type="EMBL" id="GAF94407.1"/>
    </source>
</evidence>
<dbReference type="AlphaFoldDB" id="X0U1X2"/>
<evidence type="ECO:0000256" key="5">
    <source>
        <dbReference type="ARBA" id="ARBA00022989"/>
    </source>
</evidence>
<evidence type="ECO:0000256" key="3">
    <source>
        <dbReference type="ARBA" id="ARBA00022475"/>
    </source>
</evidence>
<evidence type="ECO:0008006" key="9">
    <source>
        <dbReference type="Google" id="ProtNLM"/>
    </source>
</evidence>
<evidence type="ECO:0000256" key="1">
    <source>
        <dbReference type="ARBA" id="ARBA00004651"/>
    </source>
</evidence>
<gene>
    <name evidence="8" type="ORF">S01H1_28043</name>
</gene>
<evidence type="ECO:0000256" key="4">
    <source>
        <dbReference type="ARBA" id="ARBA00022692"/>
    </source>
</evidence>
<keyword evidence="6 7" id="KW-0472">Membrane</keyword>
<comment type="caution">
    <text evidence="8">The sequence shown here is derived from an EMBL/GenBank/DDBJ whole genome shotgun (WGS) entry which is preliminary data.</text>
</comment>
<dbReference type="EMBL" id="BARS01017117">
    <property type="protein sequence ID" value="GAF94407.1"/>
    <property type="molecule type" value="Genomic_DNA"/>
</dbReference>
<keyword evidence="2" id="KW-0813">Transport</keyword>
<evidence type="ECO:0000256" key="7">
    <source>
        <dbReference type="SAM" id="Phobius"/>
    </source>
</evidence>
<proteinExistence type="predicted"/>
<dbReference type="PANTHER" id="PTHR43005">
    <property type="entry name" value="BLR7065 PROTEIN"/>
    <property type="match status" value="1"/>
</dbReference>
<dbReference type="GO" id="GO:0005886">
    <property type="term" value="C:plasma membrane"/>
    <property type="evidence" value="ECO:0007669"/>
    <property type="project" value="UniProtKB-SubCell"/>
</dbReference>